<dbReference type="Proteomes" id="UP000682733">
    <property type="component" value="Unassembled WGS sequence"/>
</dbReference>
<accession>A0A8S2HI20</accession>
<dbReference type="Pfam" id="PF22628">
    <property type="entry name" value="zf-CCCH_10"/>
    <property type="match status" value="3"/>
</dbReference>
<keyword evidence="4 8" id="KW-0863">Zinc-finger</keyword>
<keyword evidence="3" id="KW-0677">Repeat</keyword>
<evidence type="ECO:0000256" key="4">
    <source>
        <dbReference type="ARBA" id="ARBA00022771"/>
    </source>
</evidence>
<feature type="domain" description="C3H1-type" evidence="10">
    <location>
        <begin position="101"/>
        <end position="129"/>
    </location>
</feature>
<evidence type="ECO:0000256" key="5">
    <source>
        <dbReference type="ARBA" id="ARBA00022833"/>
    </source>
</evidence>
<evidence type="ECO:0000313" key="13">
    <source>
        <dbReference type="Proteomes" id="UP000682733"/>
    </source>
</evidence>
<feature type="non-terminal residue" evidence="12">
    <location>
        <position position="1"/>
    </location>
</feature>
<dbReference type="GO" id="GO:0005654">
    <property type="term" value="C:nucleoplasm"/>
    <property type="evidence" value="ECO:0007669"/>
    <property type="project" value="TreeGrafter"/>
</dbReference>
<dbReference type="GO" id="GO:0003723">
    <property type="term" value="F:RNA binding"/>
    <property type="evidence" value="ECO:0007669"/>
    <property type="project" value="TreeGrafter"/>
</dbReference>
<evidence type="ECO:0000256" key="7">
    <source>
        <dbReference type="ARBA" id="ARBA00038226"/>
    </source>
</evidence>
<feature type="region of interest" description="Disordered" evidence="9">
    <location>
        <begin position="387"/>
        <end position="410"/>
    </location>
</feature>
<comment type="subcellular location">
    <subcellularLocation>
        <location evidence="1">Nucleus</location>
    </subcellularLocation>
</comment>
<evidence type="ECO:0000256" key="2">
    <source>
        <dbReference type="ARBA" id="ARBA00022723"/>
    </source>
</evidence>
<feature type="zinc finger region" description="C3H1-type" evidence="8">
    <location>
        <begin position="101"/>
        <end position="129"/>
    </location>
</feature>
<dbReference type="Gene3D" id="3.30.1370.210">
    <property type="match status" value="2"/>
</dbReference>
<dbReference type="FunFam" id="3.30.1370.210:FF:000005">
    <property type="entry name" value="Muscleblind, isoform M"/>
    <property type="match status" value="1"/>
</dbReference>
<feature type="domain" description="C3H1-type" evidence="10">
    <location>
        <begin position="67"/>
        <end position="95"/>
    </location>
</feature>
<gene>
    <name evidence="11" type="ORF">OVA965_LOCUS7967</name>
    <name evidence="12" type="ORF">TMI583_LOCUS7963</name>
</gene>
<evidence type="ECO:0000256" key="3">
    <source>
        <dbReference type="ARBA" id="ARBA00022737"/>
    </source>
</evidence>
<reference evidence="12" key="1">
    <citation type="submission" date="2021-02" db="EMBL/GenBank/DDBJ databases">
        <authorList>
            <person name="Nowell W R."/>
        </authorList>
    </citation>
    <scope>NUCLEOTIDE SEQUENCE</scope>
</reference>
<name>A0A8S2HI20_9BILA</name>
<keyword evidence="2 8" id="KW-0479">Metal-binding</keyword>
<dbReference type="AlphaFoldDB" id="A0A8S2HI20"/>
<dbReference type="EMBL" id="CAJOBA010002615">
    <property type="protein sequence ID" value="CAF3652567.1"/>
    <property type="molecule type" value="Genomic_DNA"/>
</dbReference>
<evidence type="ECO:0000256" key="8">
    <source>
        <dbReference type="PROSITE-ProRule" id="PRU00723"/>
    </source>
</evidence>
<feature type="zinc finger region" description="C3H1-type" evidence="8">
    <location>
        <begin position="67"/>
        <end position="95"/>
    </location>
</feature>
<dbReference type="SMART" id="SM00356">
    <property type="entry name" value="ZnF_C3H1"/>
    <property type="match status" value="3"/>
</dbReference>
<dbReference type="Proteomes" id="UP000677228">
    <property type="component" value="Unassembled WGS sequence"/>
</dbReference>
<dbReference type="PANTHER" id="PTHR12675:SF12">
    <property type="entry name" value="PROTEIN MUSCLEBLIND"/>
    <property type="match status" value="1"/>
</dbReference>
<evidence type="ECO:0000256" key="6">
    <source>
        <dbReference type="ARBA" id="ARBA00023242"/>
    </source>
</evidence>
<feature type="zinc finger region" description="C3H1-type" evidence="8">
    <location>
        <begin position="282"/>
        <end position="303"/>
    </location>
</feature>
<dbReference type="EMBL" id="CAJNOK010002614">
    <property type="protein sequence ID" value="CAF0867750.1"/>
    <property type="molecule type" value="Genomic_DNA"/>
</dbReference>
<evidence type="ECO:0000313" key="12">
    <source>
        <dbReference type="EMBL" id="CAF3652567.1"/>
    </source>
</evidence>
<proteinExistence type="inferred from homology"/>
<feature type="domain" description="C3H1-type" evidence="10">
    <location>
        <begin position="282"/>
        <end position="303"/>
    </location>
</feature>
<dbReference type="InterPro" id="IPR054429">
    <property type="entry name" value="Znf-CCCH_Muscleblind-like"/>
</dbReference>
<dbReference type="PANTHER" id="PTHR12675">
    <property type="entry name" value="MUSCLEBLIND-LIKE PROTEIN"/>
    <property type="match status" value="1"/>
</dbReference>
<dbReference type="GO" id="GO:0008270">
    <property type="term" value="F:zinc ion binding"/>
    <property type="evidence" value="ECO:0007669"/>
    <property type="project" value="UniProtKB-KW"/>
</dbReference>
<evidence type="ECO:0000313" key="11">
    <source>
        <dbReference type="EMBL" id="CAF0867750.1"/>
    </source>
</evidence>
<dbReference type="PROSITE" id="PS50103">
    <property type="entry name" value="ZF_C3H1"/>
    <property type="match status" value="3"/>
</dbReference>
<comment type="similarity">
    <text evidence="7">Belongs to the muscleblind family.</text>
</comment>
<keyword evidence="5 8" id="KW-0862">Zinc</keyword>
<feature type="compositionally biased region" description="Polar residues" evidence="9">
    <location>
        <begin position="387"/>
        <end position="396"/>
    </location>
</feature>
<keyword evidence="6" id="KW-0539">Nucleus</keyword>
<dbReference type="InterPro" id="IPR000571">
    <property type="entry name" value="Znf_CCCH"/>
</dbReference>
<evidence type="ECO:0000256" key="1">
    <source>
        <dbReference type="ARBA" id="ARBA00004123"/>
    </source>
</evidence>
<evidence type="ECO:0000256" key="9">
    <source>
        <dbReference type="SAM" id="MobiDB-lite"/>
    </source>
</evidence>
<sequence length="533" mass="57398">MHTMTTVPQNHLTPQGQYNTGVPLGPGQLTVNGGLQSTGAQSAAAAAASMPITPLLATIANVKDSRWLTLEVCREYQRGKCTRSEQECKFAHPPTHVEVNSGKVIACFDSLKGKCNRTNPPCKYLHPPQHLRDILLQNGRNNLILRSIAMNIAANQAIYPQQTHIQYPNGAIPIQSASLASYPHLAAQQGPNQSALLFNPQFSIPIQQLSQIQQLQSAMYSDQFSFQPVAQLQQKTTRTDRLEVYPTHDALKHGQCVYSSDTCPLAHPQAHCPLDSEGLVTVCVDFVKGKCARESCKYFHPPEHLVQQLKAVKANNGAVAQAAAHAAVGIQYSPSTIQLIPSPATPTQTFSTQTFSTQNFTPTYTTSFNGFPTSIATHNQQFLQQNAHDDNGQSSQNLVDNSSLNGGGNNDIKMYQTGPGGLVSPYNPYMNQHIQTIAYARAPSADIKGTETMVPNAPGSSNANGDASAAKPPGTQLLAAPQYISQQKRSAVADPKTGVPMAYPVTTFSYPSGTAGGIPLHFQQPYLTAVPMT</sequence>
<comment type="caution">
    <text evidence="12">The sequence shown here is derived from an EMBL/GenBank/DDBJ whole genome shotgun (WGS) entry which is preliminary data.</text>
</comment>
<dbReference type="GO" id="GO:0005737">
    <property type="term" value="C:cytoplasm"/>
    <property type="evidence" value="ECO:0007669"/>
    <property type="project" value="TreeGrafter"/>
</dbReference>
<protein>
    <recommendedName>
        <fullName evidence="10">C3H1-type domain-containing protein</fullName>
    </recommendedName>
</protein>
<organism evidence="12 13">
    <name type="scientific">Didymodactylos carnosus</name>
    <dbReference type="NCBI Taxonomy" id="1234261"/>
    <lineage>
        <taxon>Eukaryota</taxon>
        <taxon>Metazoa</taxon>
        <taxon>Spiralia</taxon>
        <taxon>Gnathifera</taxon>
        <taxon>Rotifera</taxon>
        <taxon>Eurotatoria</taxon>
        <taxon>Bdelloidea</taxon>
        <taxon>Philodinida</taxon>
        <taxon>Philodinidae</taxon>
        <taxon>Didymodactylos</taxon>
    </lineage>
</organism>
<dbReference type="GO" id="GO:0043484">
    <property type="term" value="P:regulation of RNA splicing"/>
    <property type="evidence" value="ECO:0007669"/>
    <property type="project" value="TreeGrafter"/>
</dbReference>
<evidence type="ECO:0000259" key="10">
    <source>
        <dbReference type="PROSITE" id="PS50103"/>
    </source>
</evidence>